<comment type="caution">
    <text evidence="2">The sequence shown here is derived from an EMBL/GenBank/DDBJ whole genome shotgun (WGS) entry which is preliminary data.</text>
</comment>
<dbReference type="Proteomes" id="UP000018721">
    <property type="component" value="Unassembled WGS sequence"/>
</dbReference>
<protein>
    <submittedName>
        <fullName evidence="2">Uncharacterized protein</fullName>
    </submittedName>
</protein>
<name>V9EQI3_PHYNI</name>
<organism evidence="2 3">
    <name type="scientific">Phytophthora nicotianae P1569</name>
    <dbReference type="NCBI Taxonomy" id="1317065"/>
    <lineage>
        <taxon>Eukaryota</taxon>
        <taxon>Sar</taxon>
        <taxon>Stramenopiles</taxon>
        <taxon>Oomycota</taxon>
        <taxon>Peronosporomycetes</taxon>
        <taxon>Peronosporales</taxon>
        <taxon>Peronosporaceae</taxon>
        <taxon>Phytophthora</taxon>
    </lineage>
</organism>
<keyword evidence="1" id="KW-0175">Coiled coil</keyword>
<gene>
    <name evidence="2" type="ORF">F443_13291</name>
</gene>
<keyword evidence="3" id="KW-1185">Reference proteome</keyword>
<accession>V9EQI3</accession>
<evidence type="ECO:0000313" key="3">
    <source>
        <dbReference type="Proteomes" id="UP000018721"/>
    </source>
</evidence>
<reference evidence="2 3" key="1">
    <citation type="submission" date="2013-11" db="EMBL/GenBank/DDBJ databases">
        <title>The Genome Sequence of Phytophthora parasitica P1569.</title>
        <authorList>
            <consortium name="The Broad Institute Genomics Platform"/>
            <person name="Russ C."/>
            <person name="Tyler B."/>
            <person name="Panabieres F."/>
            <person name="Shan W."/>
            <person name="Tripathy S."/>
            <person name="Grunwald N."/>
            <person name="Machado M."/>
            <person name="Johnson C.S."/>
            <person name="Arredondo F."/>
            <person name="Hong C."/>
            <person name="Coffey M."/>
            <person name="Young S.K."/>
            <person name="Zeng Q."/>
            <person name="Gargeya S."/>
            <person name="Fitzgerald M."/>
            <person name="Abouelleil A."/>
            <person name="Alvarado L."/>
            <person name="Chapman S.B."/>
            <person name="Gainer-Dewar J."/>
            <person name="Goldberg J."/>
            <person name="Griggs A."/>
            <person name="Gujja S."/>
            <person name="Hansen M."/>
            <person name="Howarth C."/>
            <person name="Imamovic A."/>
            <person name="Ireland A."/>
            <person name="Larimer J."/>
            <person name="McCowan C."/>
            <person name="Murphy C."/>
            <person name="Pearson M."/>
            <person name="Poon T.W."/>
            <person name="Priest M."/>
            <person name="Roberts A."/>
            <person name="Saif S."/>
            <person name="Shea T."/>
            <person name="Sykes S."/>
            <person name="Wortman J."/>
            <person name="Nusbaum C."/>
            <person name="Birren B."/>
        </authorList>
    </citation>
    <scope>NUCLEOTIDE SEQUENCE [LARGE SCALE GENOMIC DNA]</scope>
    <source>
        <strain evidence="2 3">P1569</strain>
    </source>
</reference>
<dbReference type="HOGENOM" id="CLU_1417702_0_0_1"/>
<dbReference type="AlphaFoldDB" id="V9EQI3"/>
<evidence type="ECO:0000256" key="1">
    <source>
        <dbReference type="SAM" id="Coils"/>
    </source>
</evidence>
<sequence length="192" mass="21313">MGQGRLGEVRAQTVAIVEERRRREAQHENAVLKEQLRNCLRKREELQTALAMCDVDQLYRTMAVSSALGVELGTGKQLRLSHLSIWNLLESRIDARISELDAVFIQMETETAPARSEFRTCNTNAQNGAVAFLWVELLPFDNHTIASMILALAKSGKFPDGEQVQAEILLEDVVAITVVSTIHLNSGGSIEI</sequence>
<proteinExistence type="predicted"/>
<evidence type="ECO:0000313" key="2">
    <source>
        <dbReference type="EMBL" id="ETI41489.1"/>
    </source>
</evidence>
<feature type="coiled-coil region" evidence="1">
    <location>
        <begin position="15"/>
        <end position="49"/>
    </location>
</feature>
<dbReference type="EMBL" id="ANIZ01002296">
    <property type="protein sequence ID" value="ETI41489.1"/>
    <property type="molecule type" value="Genomic_DNA"/>
</dbReference>